<comment type="catalytic activity">
    <reaction evidence="1 7">
        <text>[protein]-peptidylproline (omega=180) = [protein]-peptidylproline (omega=0)</text>
        <dbReference type="Rhea" id="RHEA:16237"/>
        <dbReference type="Rhea" id="RHEA-COMP:10747"/>
        <dbReference type="Rhea" id="RHEA-COMP:10748"/>
        <dbReference type="ChEBI" id="CHEBI:83833"/>
        <dbReference type="ChEBI" id="CHEBI:83834"/>
        <dbReference type="EC" id="5.2.1.8"/>
    </reaction>
</comment>
<dbReference type="InterPro" id="IPR004327">
    <property type="entry name" value="Phstyr_phstse_ac"/>
</dbReference>
<evidence type="ECO:0000256" key="1">
    <source>
        <dbReference type="ARBA" id="ARBA00000971"/>
    </source>
</evidence>
<dbReference type="OMA" id="IHESQDV"/>
<dbReference type="GO" id="GO:0003755">
    <property type="term" value="F:peptidyl-prolyl cis-trans isomerase activity"/>
    <property type="evidence" value="ECO:0007669"/>
    <property type="project" value="UniProtKB-KW"/>
</dbReference>
<feature type="compositionally biased region" description="Pro residues" evidence="8">
    <location>
        <begin position="370"/>
        <end position="383"/>
    </location>
</feature>
<dbReference type="OrthoDB" id="16120at2759"/>
<dbReference type="PANTHER" id="PTHR10012">
    <property type="entry name" value="SERINE/THREONINE-PROTEIN PHOSPHATASE 2A REGULATORY SUBUNIT B"/>
    <property type="match status" value="1"/>
</dbReference>
<dbReference type="RefSeq" id="XP_001836716.2">
    <property type="nucleotide sequence ID" value="XM_001836664.2"/>
</dbReference>
<dbReference type="PANTHER" id="PTHR10012:SF0">
    <property type="entry name" value="SERINE_THREONINE-PROTEIN PHOSPHATASE 2A ACTIVATOR"/>
    <property type="match status" value="1"/>
</dbReference>
<feature type="region of interest" description="Disordered" evidence="8">
    <location>
        <begin position="315"/>
        <end position="383"/>
    </location>
</feature>
<evidence type="ECO:0000256" key="7">
    <source>
        <dbReference type="RuleBase" id="RU361210"/>
    </source>
</evidence>
<proteinExistence type="inferred from homology"/>
<comment type="similarity">
    <text evidence="3 7">Belongs to the PTPA-type PPIase family.</text>
</comment>
<dbReference type="GO" id="GO:0007052">
    <property type="term" value="P:mitotic spindle organization"/>
    <property type="evidence" value="ECO:0007669"/>
    <property type="project" value="TreeGrafter"/>
</dbReference>
<evidence type="ECO:0000256" key="2">
    <source>
        <dbReference type="ARBA" id="ARBA00004496"/>
    </source>
</evidence>
<keyword evidence="6 7" id="KW-0413">Isomerase</keyword>
<accession>A8NVH6</accession>
<dbReference type="GO" id="GO:0008160">
    <property type="term" value="F:protein tyrosine phosphatase activator activity"/>
    <property type="evidence" value="ECO:0007669"/>
    <property type="project" value="TreeGrafter"/>
</dbReference>
<evidence type="ECO:0000313" key="10">
    <source>
        <dbReference type="Proteomes" id="UP000001861"/>
    </source>
</evidence>
<name>A8NVH6_COPC7</name>
<dbReference type="Pfam" id="PF03095">
    <property type="entry name" value="PTPA"/>
    <property type="match status" value="1"/>
</dbReference>
<dbReference type="GeneID" id="6013267"/>
<dbReference type="GO" id="GO:0005737">
    <property type="term" value="C:cytoplasm"/>
    <property type="evidence" value="ECO:0007669"/>
    <property type="project" value="UniProtKB-SubCell"/>
</dbReference>
<dbReference type="Proteomes" id="UP000001861">
    <property type="component" value="Unassembled WGS sequence"/>
</dbReference>
<dbReference type="PIRSF" id="PIRSF016325">
    <property type="entry name" value="Phstyr_phstse_ac"/>
    <property type="match status" value="1"/>
</dbReference>
<dbReference type="CDD" id="cd04087">
    <property type="entry name" value="PTPA"/>
    <property type="match status" value="1"/>
</dbReference>
<organism evidence="9 10">
    <name type="scientific">Coprinopsis cinerea (strain Okayama-7 / 130 / ATCC MYA-4618 / FGSC 9003)</name>
    <name type="common">Inky cap fungus</name>
    <name type="synonym">Hormographiella aspergillata</name>
    <dbReference type="NCBI Taxonomy" id="240176"/>
    <lineage>
        <taxon>Eukaryota</taxon>
        <taxon>Fungi</taxon>
        <taxon>Dikarya</taxon>
        <taxon>Basidiomycota</taxon>
        <taxon>Agaricomycotina</taxon>
        <taxon>Agaricomycetes</taxon>
        <taxon>Agaricomycetidae</taxon>
        <taxon>Agaricales</taxon>
        <taxon>Agaricineae</taxon>
        <taxon>Psathyrellaceae</taxon>
        <taxon>Coprinopsis</taxon>
    </lineage>
</organism>
<comment type="subcellular location">
    <subcellularLocation>
        <location evidence="2 7">Cytoplasm</location>
    </subcellularLocation>
</comment>
<dbReference type="GO" id="GO:0005634">
    <property type="term" value="C:nucleus"/>
    <property type="evidence" value="ECO:0007669"/>
    <property type="project" value="TreeGrafter"/>
</dbReference>
<evidence type="ECO:0000313" key="9">
    <source>
        <dbReference type="EMBL" id="EAU85128.2"/>
    </source>
</evidence>
<evidence type="ECO:0000256" key="3">
    <source>
        <dbReference type="ARBA" id="ARBA00011019"/>
    </source>
</evidence>
<dbReference type="EC" id="5.2.1.8" evidence="7"/>
<protein>
    <recommendedName>
        <fullName evidence="7">Serine/threonine-protein phosphatase 2A activator</fullName>
        <ecNumber evidence="7">5.2.1.8</ecNumber>
    </recommendedName>
    <alternativeName>
        <fullName evidence="7">Phosphotyrosyl phosphatase activator</fullName>
    </alternativeName>
</protein>
<dbReference type="GO" id="GO:0000159">
    <property type="term" value="C:protein phosphatase type 2A complex"/>
    <property type="evidence" value="ECO:0007669"/>
    <property type="project" value="TreeGrafter"/>
</dbReference>
<keyword evidence="4 7" id="KW-0963">Cytoplasm</keyword>
<dbReference type="KEGG" id="cci:CC1G_08101"/>
<dbReference type="InterPro" id="IPR043170">
    <property type="entry name" value="PTPA_C_lid"/>
</dbReference>
<evidence type="ECO:0000256" key="8">
    <source>
        <dbReference type="SAM" id="MobiDB-lite"/>
    </source>
</evidence>
<dbReference type="SUPFAM" id="SSF140984">
    <property type="entry name" value="PTPA-like"/>
    <property type="match status" value="1"/>
</dbReference>
<keyword evidence="10" id="KW-1185">Reference proteome</keyword>
<dbReference type="eggNOG" id="KOG2867">
    <property type="taxonomic scope" value="Eukaryota"/>
</dbReference>
<dbReference type="STRING" id="240176.A8NVH6"/>
<dbReference type="InParanoid" id="A8NVH6"/>
<dbReference type="EMBL" id="AACS02000004">
    <property type="protein sequence ID" value="EAU85128.2"/>
    <property type="molecule type" value="Genomic_DNA"/>
</dbReference>
<dbReference type="VEuPathDB" id="FungiDB:CC1G_08101"/>
<comment type="caution">
    <text evidence="9">The sequence shown here is derived from an EMBL/GenBank/DDBJ whole genome shotgun (WGS) entry which is preliminary data.</text>
</comment>
<evidence type="ECO:0000256" key="5">
    <source>
        <dbReference type="ARBA" id="ARBA00023110"/>
    </source>
</evidence>
<feature type="compositionally biased region" description="Low complexity" evidence="8">
    <location>
        <begin position="336"/>
        <end position="352"/>
    </location>
</feature>
<dbReference type="Gene3D" id="1.20.120.1150">
    <property type="match status" value="1"/>
</dbReference>
<sequence length="383" mass="43378">MAELRKISLDDAQHLIQAGDVPVLRIKLEEDVEKWKTTQSYQDYGIFLRRLSDSVVNYQLPWSPTEPTEATRKLLSLLDTLDQWATDIPPLQTPQRFGNLAFRTWGQRLEERSQSLLEDLLGPEYSSLTDLVRPYFLTSFGSFTRMDYGTGHETSFALFLLCLTLVRYFQPIPEVEREIVLVIFLRYLRLCWRLQDTYRLEPAGSHGVWGLDDSHFLPYIFGSAQLRDQTDIPVNAVLQKPLPETNLYFLSISRIHEVKHGPFHEHSSSLHSIAVGVPNWGKVHSGLFKMYEAEVLGKRVVVQHIPLGGLLKWDPKASSTDEASSRHPQAPAHYSTATAAPTTWTPLPTIAPRTSHPSRRPDATTFPAPTGMPPPTSFPRGPT</sequence>
<evidence type="ECO:0000256" key="4">
    <source>
        <dbReference type="ARBA" id="ARBA00022490"/>
    </source>
</evidence>
<comment type="function">
    <text evidence="7">PPIases accelerate the folding of proteins. It catalyzes the cis-trans isomerization of proline imidic peptide bonds in oligopeptides.</text>
</comment>
<reference evidence="9 10" key="1">
    <citation type="journal article" date="2010" name="Proc. Natl. Acad. Sci. U.S.A.">
        <title>Insights into evolution of multicellular fungi from the assembled chromosomes of the mushroom Coprinopsis cinerea (Coprinus cinereus).</title>
        <authorList>
            <person name="Stajich J.E."/>
            <person name="Wilke S.K."/>
            <person name="Ahren D."/>
            <person name="Au C.H."/>
            <person name="Birren B.W."/>
            <person name="Borodovsky M."/>
            <person name="Burns C."/>
            <person name="Canback B."/>
            <person name="Casselton L.A."/>
            <person name="Cheng C.K."/>
            <person name="Deng J."/>
            <person name="Dietrich F.S."/>
            <person name="Fargo D.C."/>
            <person name="Farman M.L."/>
            <person name="Gathman A.C."/>
            <person name="Goldberg J."/>
            <person name="Guigo R."/>
            <person name="Hoegger P.J."/>
            <person name="Hooker J.B."/>
            <person name="Huggins A."/>
            <person name="James T.Y."/>
            <person name="Kamada T."/>
            <person name="Kilaru S."/>
            <person name="Kodira C."/>
            <person name="Kues U."/>
            <person name="Kupfer D."/>
            <person name="Kwan H.S."/>
            <person name="Lomsadze A."/>
            <person name="Li W."/>
            <person name="Lilly W.W."/>
            <person name="Ma L.J."/>
            <person name="Mackey A.J."/>
            <person name="Manning G."/>
            <person name="Martin F."/>
            <person name="Muraguchi H."/>
            <person name="Natvig D.O."/>
            <person name="Palmerini H."/>
            <person name="Ramesh M.A."/>
            <person name="Rehmeyer C.J."/>
            <person name="Roe B.A."/>
            <person name="Shenoy N."/>
            <person name="Stanke M."/>
            <person name="Ter-Hovhannisyan V."/>
            <person name="Tunlid A."/>
            <person name="Velagapudi R."/>
            <person name="Vision T.J."/>
            <person name="Zeng Q."/>
            <person name="Zolan M.E."/>
            <person name="Pukkila P.J."/>
        </authorList>
    </citation>
    <scope>NUCLEOTIDE SEQUENCE [LARGE SCALE GENOMIC DNA]</scope>
    <source>
        <strain evidence="10">Okayama-7 / 130 / ATCC MYA-4618 / FGSC 9003</strain>
    </source>
</reference>
<dbReference type="HOGENOM" id="CLU_030733_1_0_1"/>
<dbReference type="InterPro" id="IPR037218">
    <property type="entry name" value="PTPA_sf"/>
</dbReference>
<dbReference type="AlphaFoldDB" id="A8NVH6"/>
<evidence type="ECO:0000256" key="6">
    <source>
        <dbReference type="ARBA" id="ARBA00023235"/>
    </source>
</evidence>
<keyword evidence="5 7" id="KW-0697">Rotamase</keyword>
<gene>
    <name evidence="9" type="ORF">CC1G_08101</name>
</gene>
<dbReference type="FunCoup" id="A8NVH6">
    <property type="interactions" value="199"/>
</dbReference>